<sequence length="325" mass="34981">MQYYLAIALLAANVAAAARGRPIRVAYEGNVIFGDKTLDSQRQQVHDAIEAAQNPTSDFRCRILPEEAKSDCLLQNTSVTTTDKSRWQIAAAYLLRLEGWEIFKPSATNAAFQSRQSLARFHLGELAEGLESLGWLVSPPEPDSFPSPTDGAESDTVIGSEDGNVVLIVGETEAIKRLKESIGRDFKIIAAGPAERVISQLGGHQPFLPSPRALPAKDARSQCSCSTVVDLKHPALSGAVNEPPEVPEVSPRAEGDMRFKHTAPGWSKVGFWCGGLLDRMPVTSLNGHPMNQADGLLPLKARNLSNLADMGASYSGDELPPPTAM</sequence>
<keyword evidence="1" id="KW-0732">Signal</keyword>
<organism evidence="2 3">
    <name type="scientific">Colletotrichum kahawae</name>
    <name type="common">Coffee berry disease fungus</name>
    <dbReference type="NCBI Taxonomy" id="34407"/>
    <lineage>
        <taxon>Eukaryota</taxon>
        <taxon>Fungi</taxon>
        <taxon>Dikarya</taxon>
        <taxon>Ascomycota</taxon>
        <taxon>Pezizomycotina</taxon>
        <taxon>Sordariomycetes</taxon>
        <taxon>Hypocreomycetidae</taxon>
        <taxon>Glomerellales</taxon>
        <taxon>Glomerellaceae</taxon>
        <taxon>Colletotrichum</taxon>
        <taxon>Colletotrichum gloeosporioides species complex</taxon>
    </lineage>
</organism>
<gene>
    <name evidence="2" type="ORF">CKAH01_16377</name>
</gene>
<dbReference type="EMBL" id="VYYT01000164">
    <property type="protein sequence ID" value="KAK2761082.1"/>
    <property type="molecule type" value="Genomic_DNA"/>
</dbReference>
<reference evidence="2" key="1">
    <citation type="submission" date="2023-02" db="EMBL/GenBank/DDBJ databases">
        <title>Colletotrichum kahawae CIFC_Que2 genome sequencing and assembly.</title>
        <authorList>
            <person name="Baroncelli R."/>
        </authorList>
    </citation>
    <scope>NUCLEOTIDE SEQUENCE</scope>
    <source>
        <strain evidence="2">CIFC_Que2</strain>
    </source>
</reference>
<name>A0AAD9YEG7_COLKA</name>
<feature type="signal peptide" evidence="1">
    <location>
        <begin position="1"/>
        <end position="20"/>
    </location>
</feature>
<dbReference type="Proteomes" id="UP001281614">
    <property type="component" value="Unassembled WGS sequence"/>
</dbReference>
<evidence type="ECO:0000313" key="2">
    <source>
        <dbReference type="EMBL" id="KAK2761082.1"/>
    </source>
</evidence>
<dbReference type="AlphaFoldDB" id="A0AAD9YEG7"/>
<protein>
    <submittedName>
        <fullName evidence="2">Uncharacterized protein</fullName>
    </submittedName>
</protein>
<evidence type="ECO:0000256" key="1">
    <source>
        <dbReference type="SAM" id="SignalP"/>
    </source>
</evidence>
<accession>A0AAD9YEG7</accession>
<feature type="chain" id="PRO_5041924851" evidence="1">
    <location>
        <begin position="21"/>
        <end position="325"/>
    </location>
</feature>
<comment type="caution">
    <text evidence="2">The sequence shown here is derived from an EMBL/GenBank/DDBJ whole genome shotgun (WGS) entry which is preliminary data.</text>
</comment>
<evidence type="ECO:0000313" key="3">
    <source>
        <dbReference type="Proteomes" id="UP001281614"/>
    </source>
</evidence>
<keyword evidence="3" id="KW-1185">Reference proteome</keyword>
<proteinExistence type="predicted"/>